<evidence type="ECO:0000256" key="4">
    <source>
        <dbReference type="ARBA" id="ARBA00023040"/>
    </source>
</evidence>
<dbReference type="Gene3D" id="1.20.1070.10">
    <property type="entry name" value="Rhodopsin 7-helix transmembrane proteins"/>
    <property type="match status" value="1"/>
</dbReference>
<evidence type="ECO:0000256" key="1">
    <source>
        <dbReference type="ARBA" id="ARBA00004141"/>
    </source>
</evidence>
<evidence type="ECO:0000259" key="9">
    <source>
        <dbReference type="PROSITE" id="PS50262"/>
    </source>
</evidence>
<proteinExistence type="predicted"/>
<dbReference type="Pfam" id="PF00001">
    <property type="entry name" value="7tm_1"/>
    <property type="match status" value="1"/>
</dbReference>
<comment type="subcellular location">
    <subcellularLocation>
        <location evidence="1">Membrane</location>
        <topology evidence="1">Multi-pass membrane protein</topology>
    </subcellularLocation>
</comment>
<evidence type="ECO:0000256" key="8">
    <source>
        <dbReference type="SAM" id="Phobius"/>
    </source>
</evidence>
<evidence type="ECO:0000256" key="2">
    <source>
        <dbReference type="ARBA" id="ARBA00022692"/>
    </source>
</evidence>
<keyword evidence="11" id="KW-1185">Reference proteome</keyword>
<organism evidence="10 11">
    <name type="scientific">Lymnaea stagnalis</name>
    <name type="common">Great pond snail</name>
    <name type="synonym">Helix stagnalis</name>
    <dbReference type="NCBI Taxonomy" id="6523"/>
    <lineage>
        <taxon>Eukaryota</taxon>
        <taxon>Metazoa</taxon>
        <taxon>Spiralia</taxon>
        <taxon>Lophotrochozoa</taxon>
        <taxon>Mollusca</taxon>
        <taxon>Gastropoda</taxon>
        <taxon>Heterobranchia</taxon>
        <taxon>Euthyneura</taxon>
        <taxon>Panpulmonata</taxon>
        <taxon>Hygrophila</taxon>
        <taxon>Lymnaeoidea</taxon>
        <taxon>Lymnaeidae</taxon>
        <taxon>Lymnaea</taxon>
    </lineage>
</organism>
<reference evidence="10 11" key="1">
    <citation type="submission" date="2024-04" db="EMBL/GenBank/DDBJ databases">
        <authorList>
            <consortium name="Genoscope - CEA"/>
            <person name="William W."/>
        </authorList>
    </citation>
    <scope>NUCLEOTIDE SEQUENCE [LARGE SCALE GENOMIC DNA]</scope>
</reference>
<accession>A0AAV2H5N9</accession>
<keyword evidence="6" id="KW-0675">Receptor</keyword>
<keyword evidence="7" id="KW-0807">Transducer</keyword>
<feature type="transmembrane region" description="Helical" evidence="8">
    <location>
        <begin position="122"/>
        <end position="146"/>
    </location>
</feature>
<sequence length="260" mass="29926">MWSSICYNPLFSGSDLPFQTMDVMYITSAWPHACFNKITSFITAFITFERCICIAVPLKVKVIITPSRTKVIVLAIFVLLFALFSPLFYVNRLTWTFSPQRNATILAIRYSEEREAVETATFFIYSVAMSAFVIAFVFVCTLVLIVKLNSKVKWRLTSVANTAKQSQTVSVKDRKVVKMVALISTIFVICYIPTTLIFFMMAYEPQYSYGGRYENIYIVVWSVANVLETVNSSINFVVYYNMSSKFRLRFLEIFFRKDVG</sequence>
<dbReference type="AlphaFoldDB" id="A0AAV2H5N9"/>
<dbReference type="InterPro" id="IPR000276">
    <property type="entry name" value="GPCR_Rhodpsn"/>
</dbReference>
<name>A0AAV2H5N9_LYMST</name>
<dbReference type="InterPro" id="IPR017452">
    <property type="entry name" value="GPCR_Rhodpsn_7TM"/>
</dbReference>
<evidence type="ECO:0000256" key="3">
    <source>
        <dbReference type="ARBA" id="ARBA00022989"/>
    </source>
</evidence>
<evidence type="ECO:0000256" key="5">
    <source>
        <dbReference type="ARBA" id="ARBA00023136"/>
    </source>
</evidence>
<keyword evidence="5 8" id="KW-0472">Membrane</keyword>
<dbReference type="PANTHER" id="PTHR24243:SF208">
    <property type="entry name" value="PYROKININ-1 RECEPTOR"/>
    <property type="match status" value="1"/>
</dbReference>
<dbReference type="PROSITE" id="PS50262">
    <property type="entry name" value="G_PROTEIN_RECEP_F1_2"/>
    <property type="match status" value="1"/>
</dbReference>
<dbReference type="PANTHER" id="PTHR24243">
    <property type="entry name" value="G-PROTEIN COUPLED RECEPTOR"/>
    <property type="match status" value="1"/>
</dbReference>
<gene>
    <name evidence="10" type="ORF">GSLYS_00003176001</name>
</gene>
<dbReference type="Proteomes" id="UP001497497">
    <property type="component" value="Unassembled WGS sequence"/>
</dbReference>
<keyword evidence="2 8" id="KW-0812">Transmembrane</keyword>
<dbReference type="EMBL" id="CAXITT010000041">
    <property type="protein sequence ID" value="CAL1529006.1"/>
    <property type="molecule type" value="Genomic_DNA"/>
</dbReference>
<evidence type="ECO:0000313" key="10">
    <source>
        <dbReference type="EMBL" id="CAL1529006.1"/>
    </source>
</evidence>
<feature type="transmembrane region" description="Helical" evidence="8">
    <location>
        <begin position="71"/>
        <end position="90"/>
    </location>
</feature>
<dbReference type="GO" id="GO:0016020">
    <property type="term" value="C:membrane"/>
    <property type="evidence" value="ECO:0007669"/>
    <property type="project" value="UniProtKB-SubCell"/>
</dbReference>
<dbReference type="SUPFAM" id="SSF81321">
    <property type="entry name" value="Family A G protein-coupled receptor-like"/>
    <property type="match status" value="1"/>
</dbReference>
<feature type="transmembrane region" description="Helical" evidence="8">
    <location>
        <begin position="180"/>
        <end position="203"/>
    </location>
</feature>
<protein>
    <recommendedName>
        <fullName evidence="9">G-protein coupled receptors family 1 profile domain-containing protein</fullName>
    </recommendedName>
</protein>
<keyword evidence="4" id="KW-0297">G-protein coupled receptor</keyword>
<evidence type="ECO:0000256" key="7">
    <source>
        <dbReference type="ARBA" id="ARBA00023224"/>
    </source>
</evidence>
<feature type="transmembrane region" description="Helical" evidence="8">
    <location>
        <begin position="215"/>
        <end position="240"/>
    </location>
</feature>
<feature type="domain" description="G-protein coupled receptors family 1 profile" evidence="9">
    <location>
        <begin position="39"/>
        <end position="239"/>
    </location>
</feature>
<keyword evidence="3 8" id="KW-1133">Transmembrane helix</keyword>
<comment type="caution">
    <text evidence="10">The sequence shown here is derived from an EMBL/GenBank/DDBJ whole genome shotgun (WGS) entry which is preliminary data.</text>
</comment>
<evidence type="ECO:0000313" key="11">
    <source>
        <dbReference type="Proteomes" id="UP001497497"/>
    </source>
</evidence>
<dbReference type="GO" id="GO:0004930">
    <property type="term" value="F:G protein-coupled receptor activity"/>
    <property type="evidence" value="ECO:0007669"/>
    <property type="project" value="UniProtKB-KW"/>
</dbReference>
<evidence type="ECO:0000256" key="6">
    <source>
        <dbReference type="ARBA" id="ARBA00023170"/>
    </source>
</evidence>